<dbReference type="HOGENOM" id="CLU_1261249_0_0_1"/>
<dbReference type="GeneID" id="63694300"/>
<dbReference type="RefSeq" id="XP_040636737.1">
    <property type="nucleotide sequence ID" value="XM_040779176.1"/>
</dbReference>
<organism evidence="2 3">
    <name type="scientific">Aspergillus ruber (strain CBS 135680)</name>
    <dbReference type="NCBI Taxonomy" id="1388766"/>
    <lineage>
        <taxon>Eukaryota</taxon>
        <taxon>Fungi</taxon>
        <taxon>Dikarya</taxon>
        <taxon>Ascomycota</taxon>
        <taxon>Pezizomycotina</taxon>
        <taxon>Eurotiomycetes</taxon>
        <taxon>Eurotiomycetidae</taxon>
        <taxon>Eurotiales</taxon>
        <taxon>Aspergillaceae</taxon>
        <taxon>Aspergillus</taxon>
        <taxon>Aspergillus subgen. Aspergillus</taxon>
    </lineage>
</organism>
<dbReference type="STRING" id="1388766.A0A017S8X5"/>
<dbReference type="InterPro" id="IPR000228">
    <property type="entry name" value="RNA3'_term_phos_cyc"/>
</dbReference>
<dbReference type="OrthoDB" id="25029at2759"/>
<evidence type="ECO:0000313" key="3">
    <source>
        <dbReference type="Proteomes" id="UP000019804"/>
    </source>
</evidence>
<feature type="domain" description="RNA 3'-terminal phosphate cyclase" evidence="1">
    <location>
        <begin position="21"/>
        <end position="59"/>
    </location>
</feature>
<reference evidence="3" key="1">
    <citation type="journal article" date="2014" name="Nat. Commun.">
        <title>Genomic adaptations of the halophilic Dead Sea filamentous fungus Eurotium rubrum.</title>
        <authorList>
            <person name="Kis-Papo T."/>
            <person name="Weig A.R."/>
            <person name="Riley R."/>
            <person name="Persoh D."/>
            <person name="Salamov A."/>
            <person name="Sun H."/>
            <person name="Lipzen A."/>
            <person name="Wasser S.P."/>
            <person name="Rambold G."/>
            <person name="Grigoriev I.V."/>
            <person name="Nevo E."/>
        </authorList>
    </citation>
    <scope>NUCLEOTIDE SEQUENCE [LARGE SCALE GENOMIC DNA]</scope>
    <source>
        <strain evidence="3">CBS 135680</strain>
    </source>
</reference>
<dbReference type="AlphaFoldDB" id="A0A017S8X5"/>
<gene>
    <name evidence="2" type="ORF">EURHEDRAFT_379476</name>
</gene>
<protein>
    <recommendedName>
        <fullName evidence="1">RNA 3'-terminal phosphate cyclase domain-containing protein</fullName>
    </recommendedName>
</protein>
<dbReference type="InterPro" id="IPR023797">
    <property type="entry name" value="RNA3'_phos_cyclase_dom"/>
</dbReference>
<dbReference type="SUPFAM" id="SSF55205">
    <property type="entry name" value="EPT/RTPC-like"/>
    <property type="match status" value="1"/>
</dbReference>
<dbReference type="EMBL" id="KK088433">
    <property type="protein sequence ID" value="EYE93049.1"/>
    <property type="molecule type" value="Genomic_DNA"/>
</dbReference>
<dbReference type="GO" id="GO:0006396">
    <property type="term" value="P:RNA processing"/>
    <property type="evidence" value="ECO:0007669"/>
    <property type="project" value="InterPro"/>
</dbReference>
<dbReference type="InterPro" id="IPR037136">
    <property type="entry name" value="RNA3'_phos_cyclase_dom_sf"/>
</dbReference>
<dbReference type="PANTHER" id="PTHR11096">
    <property type="entry name" value="RNA 3' TERMINAL PHOSPHATE CYCLASE"/>
    <property type="match status" value="1"/>
</dbReference>
<dbReference type="PANTHER" id="PTHR11096:SF0">
    <property type="entry name" value="RNA 3'-TERMINAL PHOSPHATE CYCLASE"/>
    <property type="match status" value="1"/>
</dbReference>
<dbReference type="InterPro" id="IPR013792">
    <property type="entry name" value="RNA3'P_cycl/enolpyr_Trfase_a/b"/>
</dbReference>
<accession>A0A017S8X5</accession>
<sequence length="219" mass="24593">MPPPPKTDNHLHLHLNGSTLKAGGQVLRNALALSALISRPITIHSIRATRPRKSLKATHPPPIKCQPKSAIALSMARRWDRTEGTNVQKPPLVEYISQVFAPNLKVLGFPELIVELLERGWTVGSRNPGKVRCLINPLPSIERRIDFPPLNLNKNRRGKVTKIDITVIAPDTETRWPGNCPLGPEEVLSLRKYIEHETIAKLREELDHVPSHMMMKMSP</sequence>
<evidence type="ECO:0000313" key="2">
    <source>
        <dbReference type="EMBL" id="EYE93049.1"/>
    </source>
</evidence>
<name>A0A017S8X5_ASPRC</name>
<dbReference type="GO" id="GO:0005634">
    <property type="term" value="C:nucleus"/>
    <property type="evidence" value="ECO:0007669"/>
    <property type="project" value="TreeGrafter"/>
</dbReference>
<dbReference type="Proteomes" id="UP000019804">
    <property type="component" value="Unassembled WGS sequence"/>
</dbReference>
<dbReference type="Pfam" id="PF01137">
    <property type="entry name" value="RTC"/>
    <property type="match status" value="1"/>
</dbReference>
<keyword evidence="3" id="KW-1185">Reference proteome</keyword>
<proteinExistence type="predicted"/>
<evidence type="ECO:0000259" key="1">
    <source>
        <dbReference type="Pfam" id="PF01137"/>
    </source>
</evidence>
<dbReference type="GO" id="GO:0003963">
    <property type="term" value="F:RNA-3'-phosphate cyclase activity"/>
    <property type="evidence" value="ECO:0007669"/>
    <property type="project" value="TreeGrafter"/>
</dbReference>
<dbReference type="Gene3D" id="3.65.10.20">
    <property type="entry name" value="RNA 3'-terminal phosphate cyclase domain"/>
    <property type="match status" value="2"/>
</dbReference>